<evidence type="ECO:0000313" key="2">
    <source>
        <dbReference type="EMBL" id="PVH91873.1"/>
    </source>
</evidence>
<dbReference type="OrthoDB" id="3783684at2759"/>
<reference evidence="2 3" key="1">
    <citation type="journal article" date="2018" name="Sci. Rep.">
        <title>Comparative genomics provides insights into the lifestyle and reveals functional heterogeneity of dark septate endophytic fungi.</title>
        <authorList>
            <person name="Knapp D.G."/>
            <person name="Nemeth J.B."/>
            <person name="Barry K."/>
            <person name="Hainaut M."/>
            <person name="Henrissat B."/>
            <person name="Johnson J."/>
            <person name="Kuo A."/>
            <person name="Lim J.H.P."/>
            <person name="Lipzen A."/>
            <person name="Nolan M."/>
            <person name="Ohm R.A."/>
            <person name="Tamas L."/>
            <person name="Grigoriev I.V."/>
            <person name="Spatafora J.W."/>
            <person name="Nagy L.G."/>
            <person name="Kovacs G.M."/>
        </authorList>
    </citation>
    <scope>NUCLEOTIDE SEQUENCE [LARGE SCALE GENOMIC DNA]</scope>
    <source>
        <strain evidence="2 3">DSE2036</strain>
    </source>
</reference>
<evidence type="ECO:0000259" key="1">
    <source>
        <dbReference type="Pfam" id="PF01498"/>
    </source>
</evidence>
<feature type="domain" description="Transposase Tc1-like" evidence="1">
    <location>
        <begin position="77"/>
        <end position="132"/>
    </location>
</feature>
<dbReference type="GO" id="GO:0015074">
    <property type="term" value="P:DNA integration"/>
    <property type="evidence" value="ECO:0007669"/>
    <property type="project" value="InterPro"/>
</dbReference>
<dbReference type="InterPro" id="IPR002492">
    <property type="entry name" value="Transposase_Tc1-like"/>
</dbReference>
<gene>
    <name evidence="2" type="ORF">DM02DRAFT_311549</name>
</gene>
<dbReference type="EMBL" id="KZ805763">
    <property type="protein sequence ID" value="PVH91873.1"/>
    <property type="molecule type" value="Genomic_DNA"/>
</dbReference>
<dbReference type="Pfam" id="PF13384">
    <property type="entry name" value="HTH_23"/>
    <property type="match status" value="1"/>
</dbReference>
<accession>A0A2V1D304</accession>
<dbReference type="SUPFAM" id="SSF46689">
    <property type="entry name" value="Homeodomain-like"/>
    <property type="match status" value="1"/>
</dbReference>
<dbReference type="InterPro" id="IPR036397">
    <property type="entry name" value="RNaseH_sf"/>
</dbReference>
<dbReference type="InterPro" id="IPR009057">
    <property type="entry name" value="Homeodomain-like_sf"/>
</dbReference>
<protein>
    <recommendedName>
        <fullName evidence="1">Transposase Tc1-like domain-containing protein</fullName>
    </recommendedName>
</protein>
<sequence length="206" mass="24110">MKTPRRRLSRDERLQIHTLYYQAGWQCPDIARQLGVNIRTVERCVKGLVSPYRPRGRKGVIDTPTKARLIVHATANAEQRRKPWTQIAAELGVKADPRTIYKVFESERYYRRVATEKPFLTDVHKQNRLYWSDLAVTWPSFVWGRIIWSDEATFRLGHEKLYVTRKAEEKYLPDCCVPKFKDFVSLFGHTGQLVLSVVRLACLALY</sequence>
<organism evidence="2 3">
    <name type="scientific">Periconia macrospinosa</name>
    <dbReference type="NCBI Taxonomy" id="97972"/>
    <lineage>
        <taxon>Eukaryota</taxon>
        <taxon>Fungi</taxon>
        <taxon>Dikarya</taxon>
        <taxon>Ascomycota</taxon>
        <taxon>Pezizomycotina</taxon>
        <taxon>Dothideomycetes</taxon>
        <taxon>Pleosporomycetidae</taxon>
        <taxon>Pleosporales</taxon>
        <taxon>Massarineae</taxon>
        <taxon>Periconiaceae</taxon>
        <taxon>Periconia</taxon>
    </lineage>
</organism>
<dbReference type="Pfam" id="PF01498">
    <property type="entry name" value="HTH_Tnp_Tc3_2"/>
    <property type="match status" value="1"/>
</dbReference>
<dbReference type="GO" id="GO:0003677">
    <property type="term" value="F:DNA binding"/>
    <property type="evidence" value="ECO:0007669"/>
    <property type="project" value="InterPro"/>
</dbReference>
<dbReference type="Proteomes" id="UP000244855">
    <property type="component" value="Unassembled WGS sequence"/>
</dbReference>
<evidence type="ECO:0000313" key="3">
    <source>
        <dbReference type="Proteomes" id="UP000244855"/>
    </source>
</evidence>
<dbReference type="STRING" id="97972.A0A2V1D304"/>
<keyword evidence="3" id="KW-1185">Reference proteome</keyword>
<dbReference type="GO" id="GO:0006313">
    <property type="term" value="P:DNA transposition"/>
    <property type="evidence" value="ECO:0007669"/>
    <property type="project" value="InterPro"/>
</dbReference>
<dbReference type="AlphaFoldDB" id="A0A2V1D304"/>
<dbReference type="Gene3D" id="3.30.420.10">
    <property type="entry name" value="Ribonuclease H-like superfamily/Ribonuclease H"/>
    <property type="match status" value="1"/>
</dbReference>
<proteinExistence type="predicted"/>
<name>A0A2V1D304_9PLEO</name>